<keyword evidence="2" id="KW-0963">Cytoplasm</keyword>
<keyword evidence="3" id="KW-0479">Metal-binding</keyword>
<proteinExistence type="inferred from homology"/>
<dbReference type="PANTHER" id="PTHR10229">
    <property type="entry name" value="GTP-BINDING PROTEIN HFLX"/>
    <property type="match status" value="1"/>
</dbReference>
<dbReference type="PROSITE" id="PS51705">
    <property type="entry name" value="G_HFLX"/>
    <property type="match status" value="1"/>
</dbReference>
<dbReference type="GO" id="GO:0046872">
    <property type="term" value="F:metal ion binding"/>
    <property type="evidence" value="ECO:0007669"/>
    <property type="project" value="UniProtKB-KW"/>
</dbReference>
<comment type="subcellular location">
    <subcellularLocation>
        <location evidence="1">Cytoplasm</location>
    </subcellularLocation>
</comment>
<dbReference type="HAMAP" id="MF_00900">
    <property type="entry name" value="GTPase_HflX"/>
    <property type="match status" value="1"/>
</dbReference>
<protein>
    <recommendedName>
        <fullName evidence="7">Hflx-type G domain-containing protein</fullName>
    </recommendedName>
</protein>
<keyword evidence="5" id="KW-0460">Magnesium</keyword>
<evidence type="ECO:0000256" key="4">
    <source>
        <dbReference type="ARBA" id="ARBA00022741"/>
    </source>
</evidence>
<organism evidence="8">
    <name type="scientific">marine metagenome</name>
    <dbReference type="NCBI Taxonomy" id="408172"/>
    <lineage>
        <taxon>unclassified sequences</taxon>
        <taxon>metagenomes</taxon>
        <taxon>ecological metagenomes</taxon>
    </lineage>
</organism>
<dbReference type="Pfam" id="PF01926">
    <property type="entry name" value="MMR_HSR1"/>
    <property type="match status" value="1"/>
</dbReference>
<dbReference type="Pfam" id="PF13167">
    <property type="entry name" value="GTP-bdg_N"/>
    <property type="match status" value="1"/>
</dbReference>
<evidence type="ECO:0000256" key="3">
    <source>
        <dbReference type="ARBA" id="ARBA00022723"/>
    </source>
</evidence>
<dbReference type="PIRSF" id="PIRSF006809">
    <property type="entry name" value="GTP-binding_hflX_prd"/>
    <property type="match status" value="1"/>
</dbReference>
<dbReference type="Gene3D" id="3.40.50.300">
    <property type="entry name" value="P-loop containing nucleotide triphosphate hydrolases"/>
    <property type="match status" value="1"/>
</dbReference>
<evidence type="ECO:0000256" key="6">
    <source>
        <dbReference type="ARBA" id="ARBA00023134"/>
    </source>
</evidence>
<dbReference type="GO" id="GO:0005525">
    <property type="term" value="F:GTP binding"/>
    <property type="evidence" value="ECO:0007669"/>
    <property type="project" value="UniProtKB-KW"/>
</dbReference>
<evidence type="ECO:0000313" key="8">
    <source>
        <dbReference type="EMBL" id="SVB29234.1"/>
    </source>
</evidence>
<keyword evidence="6" id="KW-0342">GTP-binding</keyword>
<dbReference type="GO" id="GO:0005737">
    <property type="term" value="C:cytoplasm"/>
    <property type="evidence" value="ECO:0007669"/>
    <property type="project" value="UniProtKB-SubCell"/>
</dbReference>
<dbReference type="Pfam" id="PF16360">
    <property type="entry name" value="GTP-bdg_M"/>
    <property type="match status" value="1"/>
</dbReference>
<feature type="non-terminal residue" evidence="8">
    <location>
        <position position="1"/>
    </location>
</feature>
<dbReference type="InterPro" id="IPR027417">
    <property type="entry name" value="P-loop_NTPase"/>
</dbReference>
<evidence type="ECO:0000259" key="7">
    <source>
        <dbReference type="PROSITE" id="PS51705"/>
    </source>
</evidence>
<dbReference type="PANTHER" id="PTHR10229:SF0">
    <property type="entry name" value="GTP-BINDING PROTEIN 6-RELATED"/>
    <property type="match status" value="1"/>
</dbReference>
<evidence type="ECO:0000256" key="2">
    <source>
        <dbReference type="ARBA" id="ARBA00022490"/>
    </source>
</evidence>
<dbReference type="InterPro" id="IPR030394">
    <property type="entry name" value="G_HFLX_dom"/>
</dbReference>
<dbReference type="AlphaFoldDB" id="A0A382CTT7"/>
<dbReference type="NCBIfam" id="TIGR00231">
    <property type="entry name" value="small_GTP"/>
    <property type="match status" value="1"/>
</dbReference>
<reference evidence="8" key="1">
    <citation type="submission" date="2018-05" db="EMBL/GenBank/DDBJ databases">
        <authorList>
            <person name="Lanie J.A."/>
            <person name="Ng W.-L."/>
            <person name="Kazmierczak K.M."/>
            <person name="Andrzejewski T.M."/>
            <person name="Davidsen T.M."/>
            <person name="Wayne K.J."/>
            <person name="Tettelin H."/>
            <person name="Glass J.I."/>
            <person name="Rusch D."/>
            <person name="Podicherti R."/>
            <person name="Tsui H.-C.T."/>
            <person name="Winkler M.E."/>
        </authorList>
    </citation>
    <scope>NUCLEOTIDE SEQUENCE</scope>
</reference>
<gene>
    <name evidence="8" type="ORF">METZ01_LOCUS182088</name>
</gene>
<dbReference type="InterPro" id="IPR032305">
    <property type="entry name" value="GTP-bd_M"/>
</dbReference>
<dbReference type="Gene3D" id="6.10.250.2860">
    <property type="match status" value="1"/>
</dbReference>
<dbReference type="GO" id="GO:0043022">
    <property type="term" value="F:ribosome binding"/>
    <property type="evidence" value="ECO:0007669"/>
    <property type="project" value="TreeGrafter"/>
</dbReference>
<dbReference type="InterPro" id="IPR025121">
    <property type="entry name" value="GTPase_HflX_N"/>
</dbReference>
<sequence length="382" mass="42097">VEPEPEKAVLVAVEMNRRAQPWSLEDTLAELEYLANTAGAAVVGNVTQRANRLGSTYVGSGKVDEIREMVEDLEADVVIFDDELTPAQQRNLENALGSKVIDRTALILDVFGQHASTHEGKLQVELAQHEYLLPRLAGQWSHLERLGGGIGTRGPGETQIETDRRLVRNRLQKIKSELNAVRRRRSVHMERRKKSSIPMATLVGYTNAGKSTLFNSLSDAKVTAANQLFSTLDPVTRRIRLPSGAPLLLSDTVGFIQKLSPKVVAAFRATLEELQQSDILLHVIDVTHPKAMEQTKVVEETLRDLGLLDRPRILVMNKMDLMQEAVSNGHEEQANGAADELPAHEAQSGILVSAAKGWNLDDLRREIEETLISIDGPLTVVG</sequence>
<accession>A0A382CTT7</accession>
<dbReference type="InterPro" id="IPR016496">
    <property type="entry name" value="GTPase_HflX"/>
</dbReference>
<dbReference type="NCBIfam" id="TIGR03156">
    <property type="entry name" value="GTP_HflX"/>
    <property type="match status" value="1"/>
</dbReference>
<dbReference type="Gene3D" id="3.40.50.11060">
    <property type="entry name" value="GTPase HflX, N-terminal domain"/>
    <property type="match status" value="1"/>
</dbReference>
<dbReference type="PRINTS" id="PR00326">
    <property type="entry name" value="GTP1OBG"/>
</dbReference>
<dbReference type="CDD" id="cd01878">
    <property type="entry name" value="HflX"/>
    <property type="match status" value="1"/>
</dbReference>
<dbReference type="InterPro" id="IPR042108">
    <property type="entry name" value="GTPase_HflX_N_sf"/>
</dbReference>
<feature type="domain" description="Hflx-type G" evidence="7">
    <location>
        <begin position="198"/>
        <end position="375"/>
    </location>
</feature>
<dbReference type="EMBL" id="UINC01035977">
    <property type="protein sequence ID" value="SVB29234.1"/>
    <property type="molecule type" value="Genomic_DNA"/>
</dbReference>
<dbReference type="InterPro" id="IPR005225">
    <property type="entry name" value="Small_GTP-bd"/>
</dbReference>
<name>A0A382CTT7_9ZZZZ</name>
<keyword evidence="4" id="KW-0547">Nucleotide-binding</keyword>
<evidence type="ECO:0000256" key="5">
    <source>
        <dbReference type="ARBA" id="ARBA00022842"/>
    </source>
</evidence>
<dbReference type="FunFam" id="3.40.50.11060:FF:000001">
    <property type="entry name" value="GTPase HflX"/>
    <property type="match status" value="1"/>
</dbReference>
<dbReference type="SUPFAM" id="SSF52540">
    <property type="entry name" value="P-loop containing nucleoside triphosphate hydrolases"/>
    <property type="match status" value="1"/>
</dbReference>
<evidence type="ECO:0000256" key="1">
    <source>
        <dbReference type="ARBA" id="ARBA00004496"/>
    </source>
</evidence>
<dbReference type="InterPro" id="IPR006073">
    <property type="entry name" value="GTP-bd"/>
</dbReference>